<name>A0A1V0SKC4_9VIRU</name>
<organism evidence="1">
    <name type="scientific">Klosneuvirus KNV1</name>
    <dbReference type="NCBI Taxonomy" id="1977640"/>
    <lineage>
        <taxon>Viruses</taxon>
        <taxon>Varidnaviria</taxon>
        <taxon>Bamfordvirae</taxon>
        <taxon>Nucleocytoviricota</taxon>
        <taxon>Megaviricetes</taxon>
        <taxon>Imitervirales</taxon>
        <taxon>Mimiviridae</taxon>
        <taxon>Klosneuvirinae</taxon>
        <taxon>Klosneuvirus</taxon>
    </lineage>
</organism>
<evidence type="ECO:0000313" key="1">
    <source>
        <dbReference type="EMBL" id="ARF12166.1"/>
    </source>
</evidence>
<proteinExistence type="predicted"/>
<reference evidence="1" key="1">
    <citation type="journal article" date="2017" name="Science">
        <title>Giant viruses with an expanded complement of translation system components.</title>
        <authorList>
            <person name="Schulz F."/>
            <person name="Yutin N."/>
            <person name="Ivanova N.N."/>
            <person name="Ortega D.R."/>
            <person name="Lee T.K."/>
            <person name="Vierheilig J."/>
            <person name="Daims H."/>
            <person name="Horn M."/>
            <person name="Wagner M."/>
            <person name="Jensen G.J."/>
            <person name="Kyrpides N.C."/>
            <person name="Koonin E.V."/>
            <person name="Woyke T."/>
        </authorList>
    </citation>
    <scope>NUCLEOTIDE SEQUENCE</scope>
    <source>
        <strain evidence="1">KNV1</strain>
    </source>
</reference>
<protein>
    <submittedName>
        <fullName evidence="1">Uncharacterized protein</fullName>
    </submittedName>
</protein>
<sequence>MNKIDYIKSCKANLGLKIDNNNYNIINTELIRYFILNDENYSKQSYESYLINLLDNINLQYTYQVDTSLSCHPENENIYVGQTVLHNVSRVFQYNDPNNIPAEFNEYIKPHDKPTDFYTCKITEANQYNPNKIGTYPEYFIDNIFNEKSKEQQYLDNHSGQSFYFSNDKFVIVPEFTGNMPFIQNHIDNWKRIQQINKKENIDIYYDFFSNIQFVLFIKDSNITIDNLDKYQYKDIFSFLKNNKGDNIKLLKEIKQTIINFYKVNFELGDYLDINAIQIFINSDTKYNFCAFTFTMVNVYESIQYKSFIDVYRTLRLDDFIDMLEKSDEINYYTRLTPEQAKKYSCDGYRNPQYGGYQNINNLKTTPSGKTLELLFNIKKEDIKIFKILNSFYSNTVHTYCAEFFLIQLNDKIYELSIKSITYQILHDLINSDMRPLLKKTIQDFSDNFIKHLKESIKQNINSIQYDYVNNSKQIILFNQLPAMVEVYVKQVSNKIQNQIKLYTEETSVDYINKVVPEIKKATIDPSIIFHLVWKAECRKILKQYPTIKNALITGINLPKHLEEFHKITKKMINNAYLGIFLLDEFIFTENFTFNFRMVDNNLKCILYILNLLNTNFSEIDTKTFSVYIENIICNNNNNYDRKPFPILPSIITKDIYPNILFQLIEYIKQTSRLYILWYTPANLKITNYNQLEILLDKINKDPILNQDITDYQKTNDIMNQYGKEILTKITKEEVNSFCNFYELYENEDFVYNIRHVQNYKKEIDKLVKMLYDKYKFKTNYIVGAHYPNLSEFNIFHMHVYNPLYGKKDERLNENYFDMSIDRFFLWDKNIYPVNYQNKTILIRSLVQTQSKDKIIEELKKQLELRNRKGLYSEEKLINNNKLLFLKTV</sequence>
<dbReference type="EMBL" id="KY684110">
    <property type="protein sequence ID" value="ARF12166.1"/>
    <property type="molecule type" value="Genomic_DNA"/>
</dbReference>
<gene>
    <name evidence="1" type="ORF">Klosneuvirus_3_301</name>
</gene>
<accession>A0A1V0SKC4</accession>